<feature type="region of interest" description="Disordered" evidence="1">
    <location>
        <begin position="1"/>
        <end position="23"/>
    </location>
</feature>
<feature type="transmembrane region" description="Helical" evidence="2">
    <location>
        <begin position="75"/>
        <end position="100"/>
    </location>
</feature>
<comment type="caution">
    <text evidence="3">The sequence shown here is derived from an EMBL/GenBank/DDBJ whole genome shotgun (WGS) entry which is preliminary data.</text>
</comment>
<gene>
    <name evidence="3" type="ORF">HBR001_LOCUS6758</name>
</gene>
<sequence length="193" mass="21095">MTTAKAEKTVHGEALHPPPGQDANGITIGQWSSPVIPEEPTSCMASNVNVEACCPCFPLAQIEGRLGLTSYCCALCWYSIAFALLAGAFATVWIFVALWINSQTYRDRVSVTGRILWIAGALTLTSLASLLLIYRISTLRATVRERFDIPGSIREDRAAAWQETARAIQQMQRHLKIDRAKCGAVNALPAYVV</sequence>
<proteinExistence type="predicted"/>
<feature type="compositionally biased region" description="Basic and acidic residues" evidence="1">
    <location>
        <begin position="1"/>
        <end position="14"/>
    </location>
</feature>
<evidence type="ECO:0000256" key="1">
    <source>
        <dbReference type="SAM" id="MobiDB-lite"/>
    </source>
</evidence>
<dbReference type="Proteomes" id="UP001162031">
    <property type="component" value="Unassembled WGS sequence"/>
</dbReference>
<evidence type="ECO:0000313" key="4">
    <source>
        <dbReference type="Proteomes" id="UP001162031"/>
    </source>
</evidence>
<accession>A0AAV0UL31</accession>
<keyword evidence="2" id="KW-0472">Membrane</keyword>
<protein>
    <submittedName>
        <fullName evidence="3">Uncharacterized protein</fullName>
    </submittedName>
</protein>
<keyword evidence="2" id="KW-0812">Transmembrane</keyword>
<name>A0AAV0UL31_HYABA</name>
<evidence type="ECO:0000256" key="2">
    <source>
        <dbReference type="SAM" id="Phobius"/>
    </source>
</evidence>
<organism evidence="3 4">
    <name type="scientific">Hyaloperonospora brassicae</name>
    <name type="common">Brassica downy mildew</name>
    <name type="synonym">Peronospora brassicae</name>
    <dbReference type="NCBI Taxonomy" id="162125"/>
    <lineage>
        <taxon>Eukaryota</taxon>
        <taxon>Sar</taxon>
        <taxon>Stramenopiles</taxon>
        <taxon>Oomycota</taxon>
        <taxon>Peronosporomycetes</taxon>
        <taxon>Peronosporales</taxon>
        <taxon>Peronosporaceae</taxon>
        <taxon>Hyaloperonospora</taxon>
    </lineage>
</organism>
<dbReference type="AlphaFoldDB" id="A0AAV0UL31"/>
<evidence type="ECO:0000313" key="3">
    <source>
        <dbReference type="EMBL" id="CAI5736219.1"/>
    </source>
</evidence>
<dbReference type="EMBL" id="CANTFL010001299">
    <property type="protein sequence ID" value="CAI5736219.1"/>
    <property type="molecule type" value="Genomic_DNA"/>
</dbReference>
<reference evidence="3" key="1">
    <citation type="submission" date="2022-12" db="EMBL/GenBank/DDBJ databases">
        <authorList>
            <person name="Webb A."/>
        </authorList>
    </citation>
    <scope>NUCLEOTIDE SEQUENCE</scope>
    <source>
        <strain evidence="3">Hp1</strain>
    </source>
</reference>
<feature type="transmembrane region" description="Helical" evidence="2">
    <location>
        <begin position="115"/>
        <end position="134"/>
    </location>
</feature>
<keyword evidence="2" id="KW-1133">Transmembrane helix</keyword>
<keyword evidence="4" id="KW-1185">Reference proteome</keyword>